<dbReference type="Gene3D" id="3.60.15.10">
    <property type="entry name" value="Ribonuclease Z/Hydroxyacylglutathione hydrolase-like"/>
    <property type="match status" value="1"/>
</dbReference>
<dbReference type="OrthoDB" id="9773738at2"/>
<dbReference type="SMART" id="SM00849">
    <property type="entry name" value="Lactamase_B"/>
    <property type="match status" value="1"/>
</dbReference>
<dbReference type="InterPro" id="IPR036866">
    <property type="entry name" value="RibonucZ/Hydroxyglut_hydro"/>
</dbReference>
<dbReference type="SUPFAM" id="SSF56281">
    <property type="entry name" value="Metallo-hydrolase/oxidoreductase"/>
    <property type="match status" value="1"/>
</dbReference>
<comment type="similarity">
    <text evidence="2">Belongs to the metallo-beta-lactamase superfamily.</text>
</comment>
<evidence type="ECO:0000256" key="1">
    <source>
        <dbReference type="ARBA" id="ARBA00001947"/>
    </source>
</evidence>
<evidence type="ECO:0000313" key="7">
    <source>
        <dbReference type="EMBL" id="SHJ20611.1"/>
    </source>
</evidence>
<evidence type="ECO:0000256" key="4">
    <source>
        <dbReference type="ARBA" id="ARBA00022801"/>
    </source>
</evidence>
<dbReference type="InterPro" id="IPR051013">
    <property type="entry name" value="MBL_superfamily_lactonases"/>
</dbReference>
<dbReference type="AlphaFoldDB" id="A0A1M6HEI6"/>
<dbReference type="Pfam" id="PF00753">
    <property type="entry name" value="Lactamase_B"/>
    <property type="match status" value="1"/>
</dbReference>
<evidence type="ECO:0000313" key="8">
    <source>
        <dbReference type="Proteomes" id="UP000184387"/>
    </source>
</evidence>
<protein>
    <submittedName>
        <fullName evidence="7">Glyoxylase, beta-lactamase superfamily II</fullName>
    </submittedName>
</protein>
<dbReference type="GO" id="GO:0046872">
    <property type="term" value="F:metal ion binding"/>
    <property type="evidence" value="ECO:0007669"/>
    <property type="project" value="UniProtKB-KW"/>
</dbReference>
<dbReference type="EMBL" id="FQZF01000010">
    <property type="protein sequence ID" value="SHJ20611.1"/>
    <property type="molecule type" value="Genomic_DNA"/>
</dbReference>
<dbReference type="PANTHER" id="PTHR42978:SF7">
    <property type="entry name" value="METALLO-HYDROLASE RV2300C-RELATED"/>
    <property type="match status" value="1"/>
</dbReference>
<comment type="cofactor">
    <cofactor evidence="1">
        <name>Zn(2+)</name>
        <dbReference type="ChEBI" id="CHEBI:29105"/>
    </cofactor>
</comment>
<evidence type="ECO:0000256" key="5">
    <source>
        <dbReference type="ARBA" id="ARBA00022833"/>
    </source>
</evidence>
<proteinExistence type="inferred from homology"/>
<sequence length="269" mass="29795">MSQDDETYEIHAVHYAHHDRPAYQNFLGGDPHDNGPMPLDYFIWAIIGRTRRFVLDTGFDAAMARKRGRNLIRSPAEGLAMIGVEAATVPDVILSHMHYDHAGNHAMFPAACYHVQDREMAYCTGRCMCHDTLRHPFEATDVTAMVGRVFEGRAKFHDGSSDIAPGISVHHVGGHSLGLQVVRVRTRRGWVVLASDASHFFANFQQKRPFPIVADLTQMLEGYDTLHRLASSPDHIIPGHDPLVMLRYPASAPGLEGIAARLDADPVAS</sequence>
<dbReference type="PANTHER" id="PTHR42978">
    <property type="entry name" value="QUORUM-QUENCHING LACTONASE YTNP-RELATED-RELATED"/>
    <property type="match status" value="1"/>
</dbReference>
<feature type="domain" description="Metallo-beta-lactamase" evidence="6">
    <location>
        <begin position="40"/>
        <end position="240"/>
    </location>
</feature>
<evidence type="ECO:0000256" key="3">
    <source>
        <dbReference type="ARBA" id="ARBA00022723"/>
    </source>
</evidence>
<accession>A0A1M6HEI6</accession>
<evidence type="ECO:0000256" key="2">
    <source>
        <dbReference type="ARBA" id="ARBA00007749"/>
    </source>
</evidence>
<keyword evidence="3" id="KW-0479">Metal-binding</keyword>
<organism evidence="7 8">
    <name type="scientific">Muricoccus roseus</name>
    <dbReference type="NCBI Taxonomy" id="198092"/>
    <lineage>
        <taxon>Bacteria</taxon>
        <taxon>Pseudomonadati</taxon>
        <taxon>Pseudomonadota</taxon>
        <taxon>Alphaproteobacteria</taxon>
        <taxon>Acetobacterales</taxon>
        <taxon>Roseomonadaceae</taxon>
        <taxon>Muricoccus</taxon>
    </lineage>
</organism>
<dbReference type="CDD" id="cd07729">
    <property type="entry name" value="AHL_lactonase_MBL-fold"/>
    <property type="match status" value="1"/>
</dbReference>
<dbReference type="Proteomes" id="UP000184387">
    <property type="component" value="Unassembled WGS sequence"/>
</dbReference>
<dbReference type="InterPro" id="IPR001279">
    <property type="entry name" value="Metallo-B-lactamas"/>
</dbReference>
<name>A0A1M6HEI6_9PROT</name>
<dbReference type="GO" id="GO:0016787">
    <property type="term" value="F:hydrolase activity"/>
    <property type="evidence" value="ECO:0007669"/>
    <property type="project" value="UniProtKB-KW"/>
</dbReference>
<dbReference type="STRING" id="198092.SAMN02745194_01978"/>
<gene>
    <name evidence="7" type="ORF">SAMN02745194_01978</name>
</gene>
<evidence type="ECO:0000259" key="6">
    <source>
        <dbReference type="SMART" id="SM00849"/>
    </source>
</evidence>
<keyword evidence="5" id="KW-0862">Zinc</keyword>
<keyword evidence="8" id="KW-1185">Reference proteome</keyword>
<reference evidence="7 8" key="1">
    <citation type="submission" date="2016-11" db="EMBL/GenBank/DDBJ databases">
        <authorList>
            <person name="Jaros S."/>
            <person name="Januszkiewicz K."/>
            <person name="Wedrychowicz H."/>
        </authorList>
    </citation>
    <scope>NUCLEOTIDE SEQUENCE [LARGE SCALE GENOMIC DNA]</scope>
    <source>
        <strain evidence="7 8">DSM 14916</strain>
    </source>
</reference>
<keyword evidence="4" id="KW-0378">Hydrolase</keyword>